<keyword evidence="2" id="KW-0805">Transcription regulation</keyword>
<feature type="domain" description="HTH tetR-type" evidence="7">
    <location>
        <begin position="33"/>
        <end position="93"/>
    </location>
</feature>
<evidence type="ECO:0000256" key="5">
    <source>
        <dbReference type="PROSITE-ProRule" id="PRU00335"/>
    </source>
</evidence>
<dbReference type="GO" id="GO:0000976">
    <property type="term" value="F:transcription cis-regulatory region binding"/>
    <property type="evidence" value="ECO:0007669"/>
    <property type="project" value="TreeGrafter"/>
</dbReference>
<reference evidence="8 9" key="1">
    <citation type="submission" date="2019-08" db="EMBL/GenBank/DDBJ databases">
        <authorList>
            <person name="Peeters C."/>
        </authorList>
    </citation>
    <scope>NUCLEOTIDE SEQUENCE [LARGE SCALE GENOMIC DNA]</scope>
    <source>
        <strain evidence="8 9">LMG 30175</strain>
    </source>
</reference>
<keyword evidence="4" id="KW-0804">Transcription</keyword>
<dbReference type="InterPro" id="IPR001647">
    <property type="entry name" value="HTH_TetR"/>
</dbReference>
<organism evidence="8 9">
    <name type="scientific">Pandoraea terrae</name>
    <dbReference type="NCBI Taxonomy" id="1537710"/>
    <lineage>
        <taxon>Bacteria</taxon>
        <taxon>Pseudomonadati</taxon>
        <taxon>Pseudomonadota</taxon>
        <taxon>Betaproteobacteria</taxon>
        <taxon>Burkholderiales</taxon>
        <taxon>Burkholderiaceae</taxon>
        <taxon>Pandoraea</taxon>
    </lineage>
</organism>
<evidence type="ECO:0000256" key="2">
    <source>
        <dbReference type="ARBA" id="ARBA00023015"/>
    </source>
</evidence>
<proteinExistence type="predicted"/>
<dbReference type="InterPro" id="IPR009057">
    <property type="entry name" value="Homeodomain-like_sf"/>
</dbReference>
<dbReference type="SUPFAM" id="SSF46689">
    <property type="entry name" value="Homeodomain-like"/>
    <property type="match status" value="1"/>
</dbReference>
<dbReference type="EMBL" id="CABPRZ010000009">
    <property type="protein sequence ID" value="VVE12519.1"/>
    <property type="molecule type" value="Genomic_DNA"/>
</dbReference>
<evidence type="ECO:0000256" key="3">
    <source>
        <dbReference type="ARBA" id="ARBA00023125"/>
    </source>
</evidence>
<dbReference type="PANTHER" id="PTHR30055">
    <property type="entry name" value="HTH-TYPE TRANSCRIPTIONAL REGULATOR RUTR"/>
    <property type="match status" value="1"/>
</dbReference>
<protein>
    <submittedName>
        <fullName evidence="8">TetR family transcriptional regulator</fullName>
    </submittedName>
</protein>
<dbReference type="AlphaFoldDB" id="A0A5E4VLZ9"/>
<dbReference type="OrthoDB" id="8586619at2"/>
<evidence type="ECO:0000256" key="4">
    <source>
        <dbReference type="ARBA" id="ARBA00023163"/>
    </source>
</evidence>
<keyword evidence="1" id="KW-0678">Repressor</keyword>
<dbReference type="PROSITE" id="PS50977">
    <property type="entry name" value="HTH_TETR_2"/>
    <property type="match status" value="1"/>
</dbReference>
<feature type="DNA-binding region" description="H-T-H motif" evidence="5">
    <location>
        <begin position="56"/>
        <end position="75"/>
    </location>
</feature>
<dbReference type="Gene3D" id="1.10.357.10">
    <property type="entry name" value="Tetracycline Repressor, domain 2"/>
    <property type="match status" value="1"/>
</dbReference>
<evidence type="ECO:0000259" key="7">
    <source>
        <dbReference type="PROSITE" id="PS50977"/>
    </source>
</evidence>
<evidence type="ECO:0000256" key="1">
    <source>
        <dbReference type="ARBA" id="ARBA00022491"/>
    </source>
</evidence>
<keyword evidence="9" id="KW-1185">Reference proteome</keyword>
<dbReference type="Proteomes" id="UP000414233">
    <property type="component" value="Unassembled WGS sequence"/>
</dbReference>
<gene>
    <name evidence="8" type="ORF">PTE30175_02636</name>
</gene>
<evidence type="ECO:0000256" key="6">
    <source>
        <dbReference type="SAM" id="MobiDB-lite"/>
    </source>
</evidence>
<evidence type="ECO:0000313" key="9">
    <source>
        <dbReference type="Proteomes" id="UP000414233"/>
    </source>
</evidence>
<dbReference type="InterPro" id="IPR050109">
    <property type="entry name" value="HTH-type_TetR-like_transc_reg"/>
</dbReference>
<name>A0A5E4VLZ9_9BURK</name>
<dbReference type="Pfam" id="PF13977">
    <property type="entry name" value="TetR_C_6"/>
    <property type="match status" value="1"/>
</dbReference>
<dbReference type="RefSeq" id="WP_150697478.1">
    <property type="nucleotide sequence ID" value="NZ_CABPRZ010000009.1"/>
</dbReference>
<evidence type="ECO:0000313" key="8">
    <source>
        <dbReference type="EMBL" id="VVE12519.1"/>
    </source>
</evidence>
<dbReference type="SUPFAM" id="SSF48498">
    <property type="entry name" value="Tetracyclin repressor-like, C-terminal domain"/>
    <property type="match status" value="1"/>
</dbReference>
<keyword evidence="3 5" id="KW-0238">DNA-binding</keyword>
<dbReference type="InterPro" id="IPR039538">
    <property type="entry name" value="BetI_C"/>
</dbReference>
<feature type="region of interest" description="Disordered" evidence="6">
    <location>
        <begin position="1"/>
        <end position="30"/>
    </location>
</feature>
<dbReference type="GO" id="GO:0003700">
    <property type="term" value="F:DNA-binding transcription factor activity"/>
    <property type="evidence" value="ECO:0007669"/>
    <property type="project" value="TreeGrafter"/>
</dbReference>
<sequence length="224" mass="24525">MTVPMEQRSIRKRRTPSAAPAGNGTDGLRAQGLRTRNAIVRVARKLLLEGGTLEFSQRAVALRAGISVSNLQYYFPTRLAVLRAVMEPVIDGYMDELKRALDSSASPRETLDALLERALRDAKDTKNTALWAHFVSFASIDPECSRLLDDWYDALTHGIATLVRAVNPECSEADSLHVATLLIAMADGLALQFGAGRRAQGLDARFLATANYLVQGKSQSVRKK</sequence>
<dbReference type="PANTHER" id="PTHR30055:SF234">
    <property type="entry name" value="HTH-TYPE TRANSCRIPTIONAL REGULATOR BETI"/>
    <property type="match status" value="1"/>
</dbReference>
<dbReference type="Pfam" id="PF00440">
    <property type="entry name" value="TetR_N"/>
    <property type="match status" value="1"/>
</dbReference>
<dbReference type="InterPro" id="IPR036271">
    <property type="entry name" value="Tet_transcr_reg_TetR-rel_C_sf"/>
</dbReference>
<accession>A0A5E4VLZ9</accession>